<sequence length="471" mass="52656">MSNSIIANATAALSAITPVNDNIGGTTQGNQSSSSSEDSSGSRPQGSFGKYNKQMLISNYLNRGKETGNQTKQPTGNIADKGKEIGQIYKILLSDPEKSNQGGAVDTLIVEKGYRQGPTSTDTSAKRLEAEFRNMFGTSEKLPQIQKKHHLVDKEGKSNDPTRPNEKSGDTTQGPTGIDRVIDLTDKEDSPVSLFNKTHSVTKSFKLPESTFSENGLSFDFSITPDANAQSLPLFFQKNMQTLQGQLPLTIFNKAWQQTASNNHVEYKKGEKEIEKYRGYPFPGEWTQSRFEWGDNMDNFISMLREDYKFTGFADAMEIHKKNVHNIFRQQRSWVIAFKYDLTIRKAVFAVRNPDQKVPNPALEPVGLVNEIFYTARAQEDLNTDDNPYRKGGPKAGKYPYSDVLTDAPAPSTLAKTNVGPSRNYIEKKDKQQFRTSGPYGNYKGRNFNPNHNRNDNSKDNVKGKGKEKDT</sequence>
<dbReference type="GeneID" id="18934330"/>
<dbReference type="VEuPathDB" id="FungiDB:MELLADRAFT_86908"/>
<organism evidence="3">
    <name type="scientific">Melampsora larici-populina (strain 98AG31 / pathotype 3-4-7)</name>
    <name type="common">Poplar leaf rust fungus</name>
    <dbReference type="NCBI Taxonomy" id="747676"/>
    <lineage>
        <taxon>Eukaryota</taxon>
        <taxon>Fungi</taxon>
        <taxon>Dikarya</taxon>
        <taxon>Basidiomycota</taxon>
        <taxon>Pucciniomycotina</taxon>
        <taxon>Pucciniomycetes</taxon>
        <taxon>Pucciniales</taxon>
        <taxon>Melampsoraceae</taxon>
        <taxon>Melampsora</taxon>
    </lineage>
</organism>
<dbReference type="Proteomes" id="UP000001072">
    <property type="component" value="Unassembled WGS sequence"/>
</dbReference>
<name>F4R3U0_MELLP</name>
<feature type="compositionally biased region" description="Basic and acidic residues" evidence="1">
    <location>
        <begin position="152"/>
        <end position="169"/>
    </location>
</feature>
<proteinExistence type="predicted"/>
<feature type="region of interest" description="Disordered" evidence="1">
    <location>
        <begin position="383"/>
        <end position="471"/>
    </location>
</feature>
<dbReference type="EMBL" id="GL883090">
    <property type="protein sequence ID" value="EGG13108.1"/>
    <property type="molecule type" value="Genomic_DNA"/>
</dbReference>
<protein>
    <submittedName>
        <fullName evidence="2">Uncharacterized protein</fullName>
    </submittedName>
</protein>
<gene>
    <name evidence="2" type="ORF">MELLADRAFT_86908</name>
</gene>
<dbReference type="AlphaFoldDB" id="F4R3U0"/>
<dbReference type="InParanoid" id="F4R3U0"/>
<feature type="region of interest" description="Disordered" evidence="1">
    <location>
        <begin position="139"/>
        <end position="178"/>
    </location>
</feature>
<feature type="region of interest" description="Disordered" evidence="1">
    <location>
        <begin position="22"/>
        <end position="52"/>
    </location>
</feature>
<dbReference type="RefSeq" id="XP_007404046.1">
    <property type="nucleotide sequence ID" value="XM_007403984.1"/>
</dbReference>
<evidence type="ECO:0000256" key="1">
    <source>
        <dbReference type="SAM" id="MobiDB-lite"/>
    </source>
</evidence>
<evidence type="ECO:0000313" key="2">
    <source>
        <dbReference type="EMBL" id="EGG13108.1"/>
    </source>
</evidence>
<dbReference type="HOGENOM" id="CLU_046163_0_0_1"/>
<feature type="compositionally biased region" description="Basic and acidic residues" evidence="1">
    <location>
        <begin position="453"/>
        <end position="471"/>
    </location>
</feature>
<reference evidence="3" key="1">
    <citation type="journal article" date="2011" name="Proc. Natl. Acad. Sci. U.S.A.">
        <title>Obligate biotrophy features unraveled by the genomic analysis of rust fungi.</title>
        <authorList>
            <person name="Duplessis S."/>
            <person name="Cuomo C.A."/>
            <person name="Lin Y.-C."/>
            <person name="Aerts A."/>
            <person name="Tisserant E."/>
            <person name="Veneault-Fourrey C."/>
            <person name="Joly D.L."/>
            <person name="Hacquard S."/>
            <person name="Amselem J."/>
            <person name="Cantarel B.L."/>
            <person name="Chiu R."/>
            <person name="Coutinho P.M."/>
            <person name="Feau N."/>
            <person name="Field M."/>
            <person name="Frey P."/>
            <person name="Gelhaye E."/>
            <person name="Goldberg J."/>
            <person name="Grabherr M.G."/>
            <person name="Kodira C.D."/>
            <person name="Kohler A."/>
            <person name="Kuees U."/>
            <person name="Lindquist E.A."/>
            <person name="Lucas S.M."/>
            <person name="Mago R."/>
            <person name="Mauceli E."/>
            <person name="Morin E."/>
            <person name="Murat C."/>
            <person name="Pangilinan J.L."/>
            <person name="Park R."/>
            <person name="Pearson M."/>
            <person name="Quesneville H."/>
            <person name="Rouhier N."/>
            <person name="Sakthikumar S."/>
            <person name="Salamov A.A."/>
            <person name="Schmutz J."/>
            <person name="Selles B."/>
            <person name="Shapiro H."/>
            <person name="Tanguay P."/>
            <person name="Tuskan G.A."/>
            <person name="Henrissat B."/>
            <person name="Van de Peer Y."/>
            <person name="Rouze P."/>
            <person name="Ellis J.G."/>
            <person name="Dodds P.N."/>
            <person name="Schein J.E."/>
            <person name="Zhong S."/>
            <person name="Hamelin R.C."/>
            <person name="Grigoriev I.V."/>
            <person name="Szabo L.J."/>
            <person name="Martin F."/>
        </authorList>
    </citation>
    <scope>NUCLEOTIDE SEQUENCE [LARGE SCALE GENOMIC DNA]</scope>
    <source>
        <strain evidence="3">98AG31 / pathotype 3-4-7</strain>
    </source>
</reference>
<keyword evidence="3" id="KW-1185">Reference proteome</keyword>
<accession>F4R3U0</accession>
<dbReference type="KEGG" id="mlr:MELLADRAFT_86908"/>
<evidence type="ECO:0000313" key="3">
    <source>
        <dbReference type="Proteomes" id="UP000001072"/>
    </source>
</evidence>
<feature type="compositionally biased region" description="Low complexity" evidence="1">
    <location>
        <begin position="24"/>
        <end position="47"/>
    </location>
</feature>